<reference evidence="3 4" key="1">
    <citation type="submission" date="2024-02" db="EMBL/GenBank/DDBJ databases">
        <authorList>
            <person name="Chen Y."/>
            <person name="Shah S."/>
            <person name="Dougan E. K."/>
            <person name="Thang M."/>
            <person name="Chan C."/>
        </authorList>
    </citation>
    <scope>NUCLEOTIDE SEQUENCE [LARGE SCALE GENOMIC DNA]</scope>
</reference>
<protein>
    <submittedName>
        <fullName evidence="3">Cyclase</fullName>
    </submittedName>
</protein>
<dbReference type="Proteomes" id="UP001642464">
    <property type="component" value="Unassembled WGS sequence"/>
</dbReference>
<evidence type="ECO:0000256" key="2">
    <source>
        <dbReference type="SAM" id="MobiDB-lite"/>
    </source>
</evidence>
<dbReference type="EMBL" id="CAXAMM010021660">
    <property type="protein sequence ID" value="CAK9050351.1"/>
    <property type="molecule type" value="Genomic_DNA"/>
</dbReference>
<dbReference type="PANTHER" id="PTHR34861:SF10">
    <property type="entry name" value="CYCLASE"/>
    <property type="match status" value="1"/>
</dbReference>
<dbReference type="Gene3D" id="3.50.30.50">
    <property type="entry name" value="Putative cyclase"/>
    <property type="match status" value="1"/>
</dbReference>
<accession>A0ABP0MFS9</accession>
<gene>
    <name evidence="3" type="ORF">SCF082_LOCUS27778</name>
</gene>
<sequence>MAKKATARKSAAKKSTARKGKKLLTKADVMRKCKQLNNWGKWGKNDELGVLNYITPEDIANAAKLVRKGKVFRLGLELDENGPQRGLFGGRWNPMHQMLATGTDAVQGIQEPLAGMRYADDAINLPTQAATQWDALAHVFTEDKMWNGYDATLVDVRGAHKNGIENFADKMVGRGVLLDVARYKGKKRLADGYEITIKDLENTAKKQGVEVRRGDFVIFNTGQMADCLDRGDWGGYAGGDDCAKDGVYEFFLCAPPLVITRGTGSPINPQAIK</sequence>
<keyword evidence="4" id="KW-1185">Reference proteome</keyword>
<evidence type="ECO:0000313" key="3">
    <source>
        <dbReference type="EMBL" id="CAK9050351.1"/>
    </source>
</evidence>
<comment type="caution">
    <text evidence="3">The sequence shown here is derived from an EMBL/GenBank/DDBJ whole genome shotgun (WGS) entry which is preliminary data.</text>
</comment>
<proteinExistence type="inferred from homology"/>
<dbReference type="SUPFAM" id="SSF102198">
    <property type="entry name" value="Putative cyclase"/>
    <property type="match status" value="1"/>
</dbReference>
<evidence type="ECO:0000256" key="1">
    <source>
        <dbReference type="ARBA" id="ARBA00007865"/>
    </source>
</evidence>
<name>A0ABP0MFS9_9DINO</name>
<organism evidence="3 4">
    <name type="scientific">Durusdinium trenchii</name>
    <dbReference type="NCBI Taxonomy" id="1381693"/>
    <lineage>
        <taxon>Eukaryota</taxon>
        <taxon>Sar</taxon>
        <taxon>Alveolata</taxon>
        <taxon>Dinophyceae</taxon>
        <taxon>Suessiales</taxon>
        <taxon>Symbiodiniaceae</taxon>
        <taxon>Durusdinium</taxon>
    </lineage>
</organism>
<dbReference type="PANTHER" id="PTHR34861">
    <property type="match status" value="1"/>
</dbReference>
<dbReference type="InterPro" id="IPR007325">
    <property type="entry name" value="KFase/CYL"/>
</dbReference>
<dbReference type="InterPro" id="IPR037175">
    <property type="entry name" value="KFase_sf"/>
</dbReference>
<feature type="region of interest" description="Disordered" evidence="2">
    <location>
        <begin position="1"/>
        <end position="21"/>
    </location>
</feature>
<evidence type="ECO:0000313" key="4">
    <source>
        <dbReference type="Proteomes" id="UP001642464"/>
    </source>
</evidence>
<dbReference type="Pfam" id="PF04199">
    <property type="entry name" value="Cyclase"/>
    <property type="match status" value="1"/>
</dbReference>
<comment type="similarity">
    <text evidence="1">Belongs to the Cyclase 1 superfamily.</text>
</comment>